<feature type="compositionally biased region" description="Polar residues" evidence="1">
    <location>
        <begin position="335"/>
        <end position="352"/>
    </location>
</feature>
<feature type="compositionally biased region" description="Polar residues" evidence="1">
    <location>
        <begin position="222"/>
        <end position="245"/>
    </location>
</feature>
<keyword evidence="3" id="KW-1185">Reference proteome</keyword>
<sequence>MVLFPYYCSCVYNTSKIHRLYQYRVKFAAQILYISISKLKVPSIIEIMSDILCVLTSLAEEGDQTLCLSSNDVEDSGKSEATDVSQSASSNLSNKSDNSQPVRTKTGNTNGNSTAITNLSKERPQTKCPAGRIVRSRFKTAASASKESKASNNSSGSMSSNTSSGNKSNNTRSNGSNNSSRNGLNSTLIMKPSNPGKKQIMKPKPVRTSQAQKSKANIPISRPSSSLSKVVGTVNQAPTNQQGFNANPPVNLPGSKSSHEELRKSARSSSVQTNKAKLHSTILNATVLTDTTTVKSLDDVFSTTMVGGLAPSGRKLDLTGVVLPELPDISAIRLDSNSSGNRTGDTTVMSSASEKDLSQEGETIILQNVTAEELEQEYLSYLQWAYIDVNSEDAFNIHLRDTQAQISFLEQLVNEKQLELSEKTQMTDLILHHQSVNEAHKLQTDLLQELVDGLPGCEEAEKIMSQELEKNLHQVKMDNLYVPEKHKQYRDQISEALHTQITLLSELETLMEPRSHQLNSTISLLGELHNTAQHIHQCENEVQQAARLAVQEASLLIGAKQMKVSACKTQEVAALSLTSKSD</sequence>
<accession>A0A8J5JYC9</accession>
<comment type="caution">
    <text evidence="2">The sequence shown here is derived from an EMBL/GenBank/DDBJ whole genome shotgun (WGS) entry which is preliminary data.</text>
</comment>
<proteinExistence type="predicted"/>
<evidence type="ECO:0000313" key="3">
    <source>
        <dbReference type="Proteomes" id="UP000747542"/>
    </source>
</evidence>
<feature type="region of interest" description="Disordered" evidence="1">
    <location>
        <begin position="334"/>
        <end position="356"/>
    </location>
</feature>
<feature type="compositionally biased region" description="Low complexity" evidence="1">
    <location>
        <begin position="139"/>
        <end position="187"/>
    </location>
</feature>
<evidence type="ECO:0000313" key="2">
    <source>
        <dbReference type="EMBL" id="KAG7166122.1"/>
    </source>
</evidence>
<dbReference type="AlphaFoldDB" id="A0A8J5JYC9"/>
<feature type="compositionally biased region" description="Polar residues" evidence="1">
    <location>
        <begin position="100"/>
        <end position="119"/>
    </location>
</feature>
<reference evidence="2" key="1">
    <citation type="journal article" date="2021" name="Sci. Adv.">
        <title>The American lobster genome reveals insights on longevity, neural, and immune adaptations.</title>
        <authorList>
            <person name="Polinski J.M."/>
            <person name="Zimin A.V."/>
            <person name="Clark K.F."/>
            <person name="Kohn A.B."/>
            <person name="Sadowski N."/>
            <person name="Timp W."/>
            <person name="Ptitsyn A."/>
            <person name="Khanna P."/>
            <person name="Romanova D.Y."/>
            <person name="Williams P."/>
            <person name="Greenwood S.J."/>
            <person name="Moroz L.L."/>
            <person name="Walt D.R."/>
            <person name="Bodnar A.G."/>
        </authorList>
    </citation>
    <scope>NUCLEOTIDE SEQUENCE</scope>
    <source>
        <strain evidence="2">GMGI-L3</strain>
    </source>
</reference>
<feature type="region of interest" description="Disordered" evidence="1">
    <location>
        <begin position="70"/>
        <end position="276"/>
    </location>
</feature>
<name>A0A8J5JYC9_HOMAM</name>
<feature type="compositionally biased region" description="Low complexity" evidence="1">
    <location>
        <begin position="85"/>
        <end position="99"/>
    </location>
</feature>
<organism evidence="2 3">
    <name type="scientific">Homarus americanus</name>
    <name type="common">American lobster</name>
    <dbReference type="NCBI Taxonomy" id="6706"/>
    <lineage>
        <taxon>Eukaryota</taxon>
        <taxon>Metazoa</taxon>
        <taxon>Ecdysozoa</taxon>
        <taxon>Arthropoda</taxon>
        <taxon>Crustacea</taxon>
        <taxon>Multicrustacea</taxon>
        <taxon>Malacostraca</taxon>
        <taxon>Eumalacostraca</taxon>
        <taxon>Eucarida</taxon>
        <taxon>Decapoda</taxon>
        <taxon>Pleocyemata</taxon>
        <taxon>Astacidea</taxon>
        <taxon>Nephropoidea</taxon>
        <taxon>Nephropidae</taxon>
        <taxon>Homarus</taxon>
    </lineage>
</organism>
<gene>
    <name evidence="2" type="ORF">Hamer_G010924</name>
</gene>
<dbReference type="Proteomes" id="UP000747542">
    <property type="component" value="Unassembled WGS sequence"/>
</dbReference>
<evidence type="ECO:0000256" key="1">
    <source>
        <dbReference type="SAM" id="MobiDB-lite"/>
    </source>
</evidence>
<feature type="compositionally biased region" description="Polar residues" evidence="1">
    <location>
        <begin position="267"/>
        <end position="276"/>
    </location>
</feature>
<protein>
    <submittedName>
        <fullName evidence="2">Putative dentin sialophosphoprotein-like 1</fullName>
    </submittedName>
</protein>
<dbReference type="EMBL" id="JAHLQT010022636">
    <property type="protein sequence ID" value="KAG7166122.1"/>
    <property type="molecule type" value="Genomic_DNA"/>
</dbReference>